<dbReference type="GO" id="GO:0030170">
    <property type="term" value="F:pyridoxal phosphate binding"/>
    <property type="evidence" value="ECO:0007669"/>
    <property type="project" value="TreeGrafter"/>
</dbReference>
<dbReference type="GO" id="GO:0008483">
    <property type="term" value="F:transaminase activity"/>
    <property type="evidence" value="ECO:0007669"/>
    <property type="project" value="TreeGrafter"/>
</dbReference>
<feature type="non-terminal residue" evidence="1">
    <location>
        <position position="1"/>
    </location>
</feature>
<dbReference type="PANTHER" id="PTHR30244:SF34">
    <property type="entry name" value="DTDP-4-AMINO-4,6-DIDEOXYGALACTOSE TRANSAMINASE"/>
    <property type="match status" value="1"/>
</dbReference>
<dbReference type="InterPro" id="IPR015421">
    <property type="entry name" value="PyrdxlP-dep_Trfase_major"/>
</dbReference>
<dbReference type="GO" id="GO:0000271">
    <property type="term" value="P:polysaccharide biosynthetic process"/>
    <property type="evidence" value="ECO:0007669"/>
    <property type="project" value="TreeGrafter"/>
</dbReference>
<dbReference type="PANTHER" id="PTHR30244">
    <property type="entry name" value="TRANSAMINASE"/>
    <property type="match status" value="1"/>
</dbReference>
<comment type="caution">
    <text evidence="1">The sequence shown here is derived from an EMBL/GenBank/DDBJ whole genome shotgun (WGS) entry which is preliminary data.</text>
</comment>
<dbReference type="Gene3D" id="3.90.1150.10">
    <property type="entry name" value="Aspartate Aminotransferase, domain 1"/>
    <property type="match status" value="1"/>
</dbReference>
<dbReference type="Gene3D" id="3.40.640.10">
    <property type="entry name" value="Type I PLP-dependent aspartate aminotransferase-like (Major domain)"/>
    <property type="match status" value="1"/>
</dbReference>
<organism evidence="1">
    <name type="scientific">marine sediment metagenome</name>
    <dbReference type="NCBI Taxonomy" id="412755"/>
    <lineage>
        <taxon>unclassified sequences</taxon>
        <taxon>metagenomes</taxon>
        <taxon>ecological metagenomes</taxon>
    </lineage>
</organism>
<gene>
    <name evidence="1" type="ORF">LCGC14_2496940</name>
</gene>
<dbReference type="PIRSF" id="PIRSF000390">
    <property type="entry name" value="PLP_StrS"/>
    <property type="match status" value="1"/>
</dbReference>
<evidence type="ECO:0008006" key="2">
    <source>
        <dbReference type="Google" id="ProtNLM"/>
    </source>
</evidence>
<dbReference type="InterPro" id="IPR000653">
    <property type="entry name" value="DegT/StrS_aminotransferase"/>
</dbReference>
<reference evidence="1" key="1">
    <citation type="journal article" date="2015" name="Nature">
        <title>Complex archaea that bridge the gap between prokaryotes and eukaryotes.</title>
        <authorList>
            <person name="Spang A."/>
            <person name="Saw J.H."/>
            <person name="Jorgensen S.L."/>
            <person name="Zaremba-Niedzwiedzka K."/>
            <person name="Martijn J."/>
            <person name="Lind A.E."/>
            <person name="van Eijk R."/>
            <person name="Schleper C."/>
            <person name="Guy L."/>
            <person name="Ettema T.J."/>
        </authorList>
    </citation>
    <scope>NUCLEOTIDE SEQUENCE</scope>
</reference>
<protein>
    <recommendedName>
        <fullName evidence="2">Aminotransferase class V domain-containing protein</fullName>
    </recommendedName>
</protein>
<accession>A0A0F9DET9</accession>
<dbReference type="EMBL" id="LAZR01039717">
    <property type="protein sequence ID" value="KKL16301.1"/>
    <property type="molecule type" value="Genomic_DNA"/>
</dbReference>
<proteinExistence type="predicted"/>
<dbReference type="AlphaFoldDB" id="A0A0F9DET9"/>
<evidence type="ECO:0000313" key="1">
    <source>
        <dbReference type="EMBL" id="KKL16301.1"/>
    </source>
</evidence>
<name>A0A0F9DET9_9ZZZZ</name>
<dbReference type="InterPro" id="IPR015424">
    <property type="entry name" value="PyrdxlP-dep_Trfase"/>
</dbReference>
<dbReference type="SUPFAM" id="SSF53383">
    <property type="entry name" value="PLP-dependent transferases"/>
    <property type="match status" value="1"/>
</dbReference>
<dbReference type="InterPro" id="IPR015422">
    <property type="entry name" value="PyrdxlP-dep_Trfase_small"/>
</dbReference>
<dbReference type="Pfam" id="PF01041">
    <property type="entry name" value="DegT_DnrJ_EryC1"/>
    <property type="match status" value="1"/>
</dbReference>
<sequence length="368" mass="40512">CRCEDGAYKMIPLFKVFMADDVDEFVMPVLKSGYIGEGEKVAEFEKAVGDFIGNPNVLAVSNGTMAIQIALRLASVGEGDLVATTPMTCLATNEPILALGATPVWVDIDPVTGCICPKSLNGVLYTRAANVVKAVLCMHWGGTPCDMDGIYETASKHFIPVVEDACQALGSVYDNTLSNYVCFSFQAIKCLTTGDGGAIAFRYKEDLERARLMKWFGLDRSKGATMRCSQDPSEYGYKAQMNDISASIGLANIRHTEALLEKTIYNATRYNTAFGVSRKYGVVSSSWLYTIHVDDSSGFISYMKDNGVECSKVHTRNDTKTIFKCSPKVDLPGVEQFDRTHVCIPCGWWVSDEDVTKVIKLVKEYKER</sequence>